<accession>A0A4Q9V1M1</accession>
<evidence type="ECO:0000313" key="10">
    <source>
        <dbReference type="Proteomes" id="UP000293036"/>
    </source>
</evidence>
<dbReference type="PANTHER" id="PTHR30619:SF7">
    <property type="entry name" value="BETA-LACTAMASE DOMAIN PROTEIN"/>
    <property type="match status" value="1"/>
</dbReference>
<feature type="transmembrane region" description="Helical" evidence="6">
    <location>
        <begin position="282"/>
        <end position="299"/>
    </location>
</feature>
<gene>
    <name evidence="9" type="ORF">EZJ44_04070</name>
</gene>
<dbReference type="GO" id="GO:0005886">
    <property type="term" value="C:plasma membrane"/>
    <property type="evidence" value="ECO:0007669"/>
    <property type="project" value="UniProtKB-SubCell"/>
</dbReference>
<evidence type="ECO:0000259" key="7">
    <source>
        <dbReference type="Pfam" id="PF00753"/>
    </source>
</evidence>
<comment type="subcellular location">
    <subcellularLocation>
        <location evidence="1">Cell membrane</location>
        <topology evidence="1">Multi-pass membrane protein</topology>
    </subcellularLocation>
</comment>
<feature type="domain" description="Metallo-beta-lactamase" evidence="7">
    <location>
        <begin position="574"/>
        <end position="646"/>
    </location>
</feature>
<dbReference type="Pfam" id="PF03772">
    <property type="entry name" value="Competence"/>
    <property type="match status" value="1"/>
</dbReference>
<evidence type="ECO:0000256" key="6">
    <source>
        <dbReference type="SAM" id="Phobius"/>
    </source>
</evidence>
<dbReference type="InterPro" id="IPR052159">
    <property type="entry name" value="Competence_DNA_uptake"/>
</dbReference>
<name>A0A4Q9V1M1_9ACTO</name>
<dbReference type="OrthoDB" id="7177610at2"/>
<feature type="transmembrane region" description="Helical" evidence="6">
    <location>
        <begin position="254"/>
        <end position="275"/>
    </location>
</feature>
<protein>
    <submittedName>
        <fullName evidence="9">ComEC/Rec2 family competence protein</fullName>
    </submittedName>
</protein>
<dbReference type="NCBIfam" id="TIGR00360">
    <property type="entry name" value="ComEC_N-term"/>
    <property type="match status" value="1"/>
</dbReference>
<dbReference type="PANTHER" id="PTHR30619">
    <property type="entry name" value="DNA INTERNALIZATION/COMPETENCE PROTEIN COMEC/REC2"/>
    <property type="match status" value="1"/>
</dbReference>
<evidence type="ECO:0000256" key="2">
    <source>
        <dbReference type="ARBA" id="ARBA00022475"/>
    </source>
</evidence>
<evidence type="ECO:0000259" key="8">
    <source>
        <dbReference type="Pfam" id="PF03772"/>
    </source>
</evidence>
<evidence type="ECO:0000313" key="9">
    <source>
        <dbReference type="EMBL" id="TBW22021.1"/>
    </source>
</evidence>
<proteinExistence type="predicted"/>
<sequence>MHDYRLVLPAAILWALTVIGVDAEDFRRCGGISDGTVVALVLVVLAVLCMRGAVIALTGRSGNNNQKRAAVRTKIGAVVLLSICVSSIAIINNSVHAYLYKTDPFVQVAVQHHDVDVRAVIVGRAQEMRGYTTYNIAYMSVNGLESRENACVQIPRNSSNTLEYGDPVQFRGHASIHTDKQNCELMIEAEAIKIIGEQTLMHAFVNRVHRDFSAVLTQVESNESDAKALVQGIVLGNDANLSHSLRSDMKNQSLSHLTAVSGSHISILLLAVCAVLGWHRPWISAILATFTIALLTLIVGPSPSVVRAVYMGLFVVLGIGAKRPRDAVALLATTVILVCFVDPKLSAELGFILSVLAAFGIVSCGGLLSKHIAQIMPKWCAELVAIPLVASLWTFPAIATVQSDVSIWGVAANIVVAPVVAPITVCGLSALLTINIAPVIARLFVWGAWTCCKWIVLMVGVIRDFPASHVHPAIVFVLNLLLLAALISMPRLLPKLAFYIRKRARKKLRSLSFAFLSLRSRHTHMTTTVSRRRYISASTILAASLAIMCALPVNKLVVPDKQTVLSDWEVVQCDVGQGSALLLRFGTDTVLVDVGPDETKISKCLNDNSVTKLSLLILSHFDLDHIGGASAVIGKVDVEEIWISPNPFPLYNSRPLMNNIAKHGIAYKRVKAGQSFHDWLRILHPSQVNGDEGDSNRDSLVIDAATSTLHTVVLSDVPQEIQDQLSVHAKEVDVVVVSHHGSKDQSPRLAQAYRPKISLVSVGENNYGHPTAQARRIWAAPMYLTTADCEMIRIGHGKIETSCLDAE</sequence>
<dbReference type="EMBL" id="SJDT01000003">
    <property type="protein sequence ID" value="TBW22021.1"/>
    <property type="molecule type" value="Genomic_DNA"/>
</dbReference>
<feature type="transmembrane region" description="Helical" evidence="6">
    <location>
        <begin position="380"/>
        <end position="399"/>
    </location>
</feature>
<feature type="transmembrane region" description="Helical" evidence="6">
    <location>
        <begin position="534"/>
        <end position="553"/>
    </location>
</feature>
<evidence type="ECO:0000256" key="3">
    <source>
        <dbReference type="ARBA" id="ARBA00022692"/>
    </source>
</evidence>
<feature type="domain" description="ComEC/Rec2-related protein" evidence="8">
    <location>
        <begin position="233"/>
        <end position="486"/>
    </location>
</feature>
<feature type="transmembrane region" description="Helical" evidence="6">
    <location>
        <begin position="405"/>
        <end position="431"/>
    </location>
</feature>
<feature type="transmembrane region" description="Helical" evidence="6">
    <location>
        <begin position="351"/>
        <end position="368"/>
    </location>
</feature>
<dbReference type="SUPFAM" id="SSF56281">
    <property type="entry name" value="Metallo-hydrolase/oxidoreductase"/>
    <property type="match status" value="1"/>
</dbReference>
<feature type="transmembrane region" description="Helical" evidence="6">
    <location>
        <begin position="474"/>
        <end position="493"/>
    </location>
</feature>
<keyword evidence="10" id="KW-1185">Reference proteome</keyword>
<keyword evidence="5 6" id="KW-0472">Membrane</keyword>
<reference evidence="9 10" key="1">
    <citation type="submission" date="2019-02" db="EMBL/GenBank/DDBJ databases">
        <title>Arcanobacterium bovis sp. nov., isolated from the milk of a cow with mastitis.</title>
        <authorList>
            <person name="Sammra O."/>
            <person name="Foster G."/>
            <person name="Hassan A."/>
            <person name="Alssahen M."/>
            <person name="Laemmler C."/>
            <person name="Borowiak M."/>
            <person name="Malorny B."/>
            <person name="Abdulmawjood A."/>
        </authorList>
    </citation>
    <scope>NUCLEOTIDE SEQUENCE [LARGE SCALE GENOMIC DNA]</scope>
    <source>
        <strain evidence="9 10">C605018/01/1</strain>
    </source>
</reference>
<evidence type="ECO:0000256" key="4">
    <source>
        <dbReference type="ARBA" id="ARBA00022989"/>
    </source>
</evidence>
<feature type="transmembrane region" description="Helical" evidence="6">
    <location>
        <begin position="443"/>
        <end position="462"/>
    </location>
</feature>
<comment type="caution">
    <text evidence="9">The sequence shown here is derived from an EMBL/GenBank/DDBJ whole genome shotgun (WGS) entry which is preliminary data.</text>
</comment>
<evidence type="ECO:0000256" key="1">
    <source>
        <dbReference type="ARBA" id="ARBA00004651"/>
    </source>
</evidence>
<dbReference type="Gene3D" id="3.60.15.10">
    <property type="entry name" value="Ribonuclease Z/Hydroxyacylglutathione hydrolase-like"/>
    <property type="match status" value="1"/>
</dbReference>
<evidence type="ECO:0000256" key="5">
    <source>
        <dbReference type="ARBA" id="ARBA00023136"/>
    </source>
</evidence>
<dbReference type="InterPro" id="IPR004477">
    <property type="entry name" value="ComEC_N"/>
</dbReference>
<dbReference type="Proteomes" id="UP000293036">
    <property type="component" value="Unassembled WGS sequence"/>
</dbReference>
<dbReference type="RefSeq" id="WP_131280486.1">
    <property type="nucleotide sequence ID" value="NZ_JBHSLR010000009.1"/>
</dbReference>
<keyword evidence="3 6" id="KW-0812">Transmembrane</keyword>
<dbReference type="InterPro" id="IPR001279">
    <property type="entry name" value="Metallo-B-lactamas"/>
</dbReference>
<dbReference type="InterPro" id="IPR036866">
    <property type="entry name" value="RibonucZ/Hydroxyglut_hydro"/>
</dbReference>
<keyword evidence="2" id="KW-1003">Cell membrane</keyword>
<feature type="transmembrane region" description="Helical" evidence="6">
    <location>
        <begin position="69"/>
        <end position="91"/>
    </location>
</feature>
<keyword evidence="4 6" id="KW-1133">Transmembrane helix</keyword>
<feature type="transmembrane region" description="Helical" evidence="6">
    <location>
        <begin position="36"/>
        <end position="57"/>
    </location>
</feature>
<organism evidence="9 10">
    <name type="scientific">Arcanobacterium bovis</name>
    <dbReference type="NCBI Taxonomy" id="2529275"/>
    <lineage>
        <taxon>Bacteria</taxon>
        <taxon>Bacillati</taxon>
        <taxon>Actinomycetota</taxon>
        <taxon>Actinomycetes</taxon>
        <taxon>Actinomycetales</taxon>
        <taxon>Actinomycetaceae</taxon>
        <taxon>Arcanobacterium</taxon>
    </lineage>
</organism>
<dbReference type="AlphaFoldDB" id="A0A4Q9V1M1"/>
<dbReference type="Pfam" id="PF00753">
    <property type="entry name" value="Lactamase_B"/>
    <property type="match status" value="1"/>
</dbReference>